<feature type="transmembrane region" description="Helical" evidence="2">
    <location>
        <begin position="77"/>
        <end position="98"/>
    </location>
</feature>
<keyword evidence="2" id="KW-0472">Membrane</keyword>
<evidence type="ECO:0000313" key="4">
    <source>
        <dbReference type="Proteomes" id="UP000241085"/>
    </source>
</evidence>
<dbReference type="RefSeq" id="WP_107574110.1">
    <property type="nucleotide sequence ID" value="NZ_PZPL01000001.1"/>
</dbReference>
<dbReference type="Proteomes" id="UP000241085">
    <property type="component" value="Unassembled WGS sequence"/>
</dbReference>
<evidence type="ECO:0000256" key="1">
    <source>
        <dbReference type="SAM" id="MobiDB-lite"/>
    </source>
</evidence>
<keyword evidence="2" id="KW-0812">Transmembrane</keyword>
<feature type="region of interest" description="Disordered" evidence="1">
    <location>
        <begin position="48"/>
        <end position="73"/>
    </location>
</feature>
<reference evidence="3 4" key="1">
    <citation type="submission" date="2018-03" db="EMBL/GenBank/DDBJ databases">
        <title>Bacteriophage NCPPB3778 and a type I-E CRISPR drive the evolution of the US Biological Select Agent, Rathayibacter toxicus.</title>
        <authorList>
            <person name="Davis E.W.II."/>
            <person name="Tabima J.F."/>
            <person name="Weisberg A.J."/>
            <person name="Dantas Lopes L."/>
            <person name="Wiseman M.S."/>
            <person name="Wiseman M.S."/>
            <person name="Pupko T."/>
            <person name="Belcher M.S."/>
            <person name="Sechler A.J."/>
            <person name="Tancos M.A."/>
            <person name="Schroeder B.K."/>
            <person name="Murray T.D."/>
            <person name="Luster D.G."/>
            <person name="Schneider W.L."/>
            <person name="Rogers E."/>
            <person name="Andreote F.D."/>
            <person name="Grunwald N.J."/>
            <person name="Putnam M.L."/>
            <person name="Chang J.H."/>
        </authorList>
    </citation>
    <scope>NUCLEOTIDE SEQUENCE [LARGE SCALE GENOMIC DNA]</scope>
    <source>
        <strain evidence="3 4">DSM 15933</strain>
    </source>
</reference>
<feature type="region of interest" description="Disordered" evidence="1">
    <location>
        <begin position="1"/>
        <end position="32"/>
    </location>
</feature>
<dbReference type="AlphaFoldDB" id="A0A2T4USC1"/>
<dbReference type="EMBL" id="PZPL01000001">
    <property type="protein sequence ID" value="PTL72401.1"/>
    <property type="molecule type" value="Genomic_DNA"/>
</dbReference>
<proteinExistence type="predicted"/>
<comment type="caution">
    <text evidence="3">The sequence shown here is derived from an EMBL/GenBank/DDBJ whole genome shotgun (WGS) entry which is preliminary data.</text>
</comment>
<sequence>MQDEDDERRDLERALFARPSGDAEGESRRIDAERRLRLEQEAVRAEAAVVAPEAPRLAPAAAPEDPAASAPRRRRPALIVGGALAAGLALGAVAASVAPQVVGASAPTASPTATAHPEDRFAAYVDGWTLVTDPPPGMDLIAGPAEVFTPGFDTVQEDRILLTAPNGTSLCLGLERVDGSLSAGCTGLAEFFDSGSLDIVGTDVEDGSGVYSRVTLRPDGSIEGGYQLLTREPSEP</sequence>
<name>A0A2T4USC1_9MICO</name>
<keyword evidence="4" id="KW-1185">Reference proteome</keyword>
<evidence type="ECO:0000313" key="3">
    <source>
        <dbReference type="EMBL" id="PTL72401.1"/>
    </source>
</evidence>
<accession>A0A2T4USC1</accession>
<evidence type="ECO:0000256" key="2">
    <source>
        <dbReference type="SAM" id="Phobius"/>
    </source>
</evidence>
<feature type="compositionally biased region" description="Low complexity" evidence="1">
    <location>
        <begin position="48"/>
        <end position="70"/>
    </location>
</feature>
<keyword evidence="2" id="KW-1133">Transmembrane helix</keyword>
<gene>
    <name evidence="3" type="ORF">C1I63_05750</name>
</gene>
<organism evidence="3 4">
    <name type="scientific">Rathayibacter caricis DSM 15933</name>
    <dbReference type="NCBI Taxonomy" id="1328867"/>
    <lineage>
        <taxon>Bacteria</taxon>
        <taxon>Bacillati</taxon>
        <taxon>Actinomycetota</taxon>
        <taxon>Actinomycetes</taxon>
        <taxon>Micrococcales</taxon>
        <taxon>Microbacteriaceae</taxon>
        <taxon>Rathayibacter</taxon>
    </lineage>
</organism>
<protein>
    <submittedName>
        <fullName evidence="3">Uncharacterized protein</fullName>
    </submittedName>
</protein>